<feature type="transmembrane region" description="Helical" evidence="8">
    <location>
        <begin position="303"/>
        <end position="325"/>
    </location>
</feature>
<dbReference type="KEGG" id="maj:MAA_10263"/>
<dbReference type="PANTHER" id="PTHR20855:SF52">
    <property type="entry name" value="ADIPONECTIN RECEPTOR PROTEIN"/>
    <property type="match status" value="1"/>
</dbReference>
<keyword evidence="6" id="KW-0862">Zinc</keyword>
<dbReference type="AlphaFoldDB" id="E9FDB4"/>
<dbReference type="RefSeq" id="XP_007826452.2">
    <property type="nucleotide sequence ID" value="XM_007828261.2"/>
</dbReference>
<dbReference type="GO" id="GO:0016020">
    <property type="term" value="C:membrane"/>
    <property type="evidence" value="ECO:0007669"/>
    <property type="project" value="UniProtKB-SubCell"/>
</dbReference>
<protein>
    <submittedName>
        <fullName evidence="9">Hly-III-related protein</fullName>
    </submittedName>
</protein>
<comment type="similarity">
    <text evidence="2">Belongs to the ADIPOR family.</text>
</comment>
<evidence type="ECO:0000313" key="10">
    <source>
        <dbReference type="Proteomes" id="UP000002498"/>
    </source>
</evidence>
<keyword evidence="5 8" id="KW-0472">Membrane</keyword>
<gene>
    <name evidence="9" type="ORF">MAA_10263</name>
</gene>
<feature type="region of interest" description="Disordered" evidence="7">
    <location>
        <begin position="1"/>
        <end position="23"/>
    </location>
</feature>
<evidence type="ECO:0000256" key="3">
    <source>
        <dbReference type="ARBA" id="ARBA00022692"/>
    </source>
</evidence>
<reference evidence="9 10" key="2">
    <citation type="journal article" date="2014" name="Proc. Natl. Acad. Sci. U.S.A.">
        <title>Trajectory and genomic determinants of fungal-pathogen speciation and host adaptation.</title>
        <authorList>
            <person name="Hu X."/>
            <person name="Xiao G."/>
            <person name="Zheng P."/>
            <person name="Shang Y."/>
            <person name="Su Y."/>
            <person name="Zhang X."/>
            <person name="Liu X."/>
            <person name="Zhan S."/>
            <person name="St Leger R.J."/>
            <person name="Wang C."/>
        </authorList>
    </citation>
    <scope>GENOME REANNOTATION</scope>
    <source>
        <strain evidence="10">ARSEF 23 / ATCC MYA-3075</strain>
    </source>
</reference>
<evidence type="ECO:0000256" key="1">
    <source>
        <dbReference type="ARBA" id="ARBA00004141"/>
    </source>
</evidence>
<evidence type="ECO:0000256" key="8">
    <source>
        <dbReference type="SAM" id="Phobius"/>
    </source>
</evidence>
<keyword evidence="4 8" id="KW-1133">Transmembrane helix</keyword>
<name>E9FDB4_METRA</name>
<feature type="binding site" evidence="6">
    <location>
        <position position="209"/>
    </location>
    <ligand>
        <name>Zn(2+)</name>
        <dbReference type="ChEBI" id="CHEBI:29105"/>
    </ligand>
</feature>
<evidence type="ECO:0000256" key="2">
    <source>
        <dbReference type="ARBA" id="ARBA00007018"/>
    </source>
</evidence>
<evidence type="ECO:0000256" key="6">
    <source>
        <dbReference type="PIRSR" id="PIRSR604254-1"/>
    </source>
</evidence>
<dbReference type="Proteomes" id="UP000002498">
    <property type="component" value="Unassembled WGS sequence"/>
</dbReference>
<dbReference type="Pfam" id="PF03006">
    <property type="entry name" value="HlyIII"/>
    <property type="match status" value="1"/>
</dbReference>
<dbReference type="OrthoDB" id="529367at2759"/>
<dbReference type="GeneID" id="19264549"/>
<dbReference type="PANTHER" id="PTHR20855">
    <property type="entry name" value="ADIPOR/PROGESTIN RECEPTOR-RELATED"/>
    <property type="match status" value="1"/>
</dbReference>
<keyword evidence="6" id="KW-0479">Metal-binding</keyword>
<keyword evidence="10" id="KW-1185">Reference proteome</keyword>
<feature type="transmembrane region" description="Helical" evidence="8">
    <location>
        <begin position="337"/>
        <end position="356"/>
    </location>
</feature>
<evidence type="ECO:0000256" key="7">
    <source>
        <dbReference type="SAM" id="MobiDB-lite"/>
    </source>
</evidence>
<organism evidence="9 10">
    <name type="scientific">Metarhizium robertsii (strain ARSEF 23 / ATCC MYA-3075)</name>
    <name type="common">Metarhizium anisopliae (strain ARSEF 23)</name>
    <dbReference type="NCBI Taxonomy" id="655844"/>
    <lineage>
        <taxon>Eukaryota</taxon>
        <taxon>Fungi</taxon>
        <taxon>Dikarya</taxon>
        <taxon>Ascomycota</taxon>
        <taxon>Pezizomycotina</taxon>
        <taxon>Sordariomycetes</taxon>
        <taxon>Hypocreomycetidae</taxon>
        <taxon>Hypocreales</taxon>
        <taxon>Clavicipitaceae</taxon>
        <taxon>Metarhizium</taxon>
    </lineage>
</organism>
<evidence type="ECO:0000256" key="5">
    <source>
        <dbReference type="ARBA" id="ARBA00023136"/>
    </source>
</evidence>
<accession>E9FDB4</accession>
<dbReference type="GO" id="GO:0046872">
    <property type="term" value="F:metal ion binding"/>
    <property type="evidence" value="ECO:0007669"/>
    <property type="project" value="UniProtKB-KW"/>
</dbReference>
<keyword evidence="3 8" id="KW-0812">Transmembrane</keyword>
<feature type="transmembrane region" description="Helical" evidence="8">
    <location>
        <begin position="189"/>
        <end position="211"/>
    </location>
</feature>
<sequence length="361" mass="40290">MASALAVDHSAHTVMPGGGNPSVKTSATTSHALCIYYPQANSEPLVQVLNMPSLAAGAAPASNGMRWKWSRPPVALKTKKRRRKLRSPSAWLSLTPENATLLRKAKIRLLLLFDELPEWAKDNEYIRSGWRPETNSYWECMISMGYDTSTTNLATYTRLVAAIRMVVLGSWWSVDVKERYPDINFDDCIVFFLFFLGGIVCYLLSTAYHVLSNYSHATHLFCLKLDFLGILTVTAGCFPPGLWYTFLCASRRVKFTWIAVSSRPRHKPRSLIGPSQVDLAAQFLAAMLALFVKSFQAPKVRPLRGLVFSVMASSALYHLIIKIFQVGWSCADAEYSASLYALTSLIYLCSVTMYAVGARIE</sequence>
<dbReference type="GO" id="GO:0038023">
    <property type="term" value="F:signaling receptor activity"/>
    <property type="evidence" value="ECO:0007669"/>
    <property type="project" value="TreeGrafter"/>
</dbReference>
<evidence type="ECO:0000313" key="9">
    <source>
        <dbReference type="EMBL" id="EFY94280.2"/>
    </source>
</evidence>
<dbReference type="HOGENOM" id="CLU_767440_0_0_1"/>
<reference evidence="9 10" key="1">
    <citation type="journal article" date="2011" name="PLoS Genet.">
        <title>Genome sequencing and comparative transcriptomics of the model entomopathogenic fungi Metarhizium anisopliae and M. acridum.</title>
        <authorList>
            <person name="Gao Q."/>
            <person name="Jin K."/>
            <person name="Ying S.H."/>
            <person name="Zhang Y."/>
            <person name="Xiao G."/>
            <person name="Shang Y."/>
            <person name="Duan Z."/>
            <person name="Hu X."/>
            <person name="Xie X.Q."/>
            <person name="Zhou G."/>
            <person name="Peng G."/>
            <person name="Luo Z."/>
            <person name="Huang W."/>
            <person name="Wang B."/>
            <person name="Fang W."/>
            <person name="Wang S."/>
            <person name="Zhong Y."/>
            <person name="Ma L.J."/>
            <person name="St Leger R.J."/>
            <person name="Zhao G.P."/>
            <person name="Pei Y."/>
            <person name="Feng M.G."/>
            <person name="Xia Y."/>
            <person name="Wang C."/>
        </authorList>
    </citation>
    <scope>NUCLEOTIDE SEQUENCE [LARGE SCALE GENOMIC DNA]</scope>
    <source>
        <strain evidence="10">ARSEF 23 / ATCC MYA-3075</strain>
    </source>
</reference>
<comment type="subcellular location">
    <subcellularLocation>
        <location evidence="1">Membrane</location>
        <topology evidence="1">Multi-pass membrane protein</topology>
    </subcellularLocation>
</comment>
<dbReference type="InterPro" id="IPR004254">
    <property type="entry name" value="AdipoR/HlyIII-related"/>
</dbReference>
<proteinExistence type="inferred from homology"/>
<dbReference type="EMBL" id="ADNJ02000025">
    <property type="protein sequence ID" value="EFY94280.2"/>
    <property type="molecule type" value="Genomic_DNA"/>
</dbReference>
<comment type="caution">
    <text evidence="9">The sequence shown here is derived from an EMBL/GenBank/DDBJ whole genome shotgun (WGS) entry which is preliminary data.</text>
</comment>
<evidence type="ECO:0000256" key="4">
    <source>
        <dbReference type="ARBA" id="ARBA00022989"/>
    </source>
</evidence>
<feature type="transmembrane region" description="Helical" evidence="8">
    <location>
        <begin position="223"/>
        <end position="246"/>
    </location>
</feature>